<feature type="domain" description="SGNH hydrolase-type esterase" evidence="6">
    <location>
        <begin position="422"/>
        <end position="583"/>
    </location>
</feature>
<dbReference type="Gene3D" id="3.40.50.150">
    <property type="entry name" value="Vaccinia Virus protein VP39"/>
    <property type="match status" value="1"/>
</dbReference>
<dbReference type="InterPro" id="IPR015421">
    <property type="entry name" value="PyrdxlP-dep_Trfase_major"/>
</dbReference>
<comment type="cofactor">
    <cofactor evidence="1">
        <name>pyridoxal 5'-phosphate</name>
        <dbReference type="ChEBI" id="CHEBI:597326"/>
    </cofactor>
</comment>
<evidence type="ECO:0000259" key="5">
    <source>
        <dbReference type="Pfam" id="PF00155"/>
    </source>
</evidence>
<name>A0AA38XV82_9EURO</name>
<evidence type="ECO:0000259" key="6">
    <source>
        <dbReference type="Pfam" id="PF13472"/>
    </source>
</evidence>
<dbReference type="PANTHER" id="PTHR43488">
    <property type="entry name" value="GLUTAMATE-PYRUVATE AMINOTRANSFERASE ALAA"/>
    <property type="match status" value="1"/>
</dbReference>
<dbReference type="GO" id="GO:0008483">
    <property type="term" value="F:transaminase activity"/>
    <property type="evidence" value="ECO:0007669"/>
    <property type="project" value="UniProtKB-KW"/>
</dbReference>
<dbReference type="CDD" id="cd00609">
    <property type="entry name" value="AAT_like"/>
    <property type="match status" value="1"/>
</dbReference>
<sequence>MSTPSPKPLVIRERLSEVRYEIRGELARRARELEAQGHKLIKLNIGNPGAFGFRAPEHLQRAIADDMGRTDPYTHQQGLPVAREAIAAAYARRGAPDAHPDRVFVGNGVSELIDLSLRALLNPGDEVLVPSPDYPLWSASTILNDGRPVYYRCAAESGFQPDPSEIETLVSSRTRAIVLINPNNPSGASYPRELLEQVVEIARRHNLLLLVDEIYDQILYDDAVFQPVAPLAGDHPCLTFGGLSKVHRACGWRVGWAHLSGDDARLGDFRAALDLLGALRLCANVPGQYAIDAAVNGPDTISELCAPGGRLYETRRAVIEACEASEHLSLVAPAGALYAFPAVVGAAAKGFDDHNFALDLMNNDGVLVVPGSSFNVPYRHHFRVTLLPEASVMRDVFARIDRALARRAEDATKVVPLKPRRSLAAALRAQGIDLADPQTIATTGWTTDELGAGIDEVAPQGPFDFVSLLIGVNNQYRGRPLDEYQVQFQALLQRAIGFAGGRADHVLVLSFPDWGTTPYGAGSGRDLARVELETDEFNAAAEVISTQQGVAFVDITDISRDNGADPAMIAEDGLHPSARMYALWSAQRTDTMDGTPRNGTPLPCSPLDAGQARLIAESFRPMQAWGSRRDYYYTRGKLGSDPLYDGVLQHLPDDGQPVLDLGCGLGLFAHVLRQRGRQQVYLGVDVDNDKIARAQRAGTGLADARFDCLDVQAPLPAHAGHVLLLDVLQYLDEMPQLELLRAVSARVAPGGRLLLRTPLATGDRRDRTTRVADRLAWLVGWMGTRPRHYPDPQRLQATLAEAGLQVGELRPLHGRTPFNSWLLVAERAGTAANG</sequence>
<dbReference type="InterPro" id="IPR013830">
    <property type="entry name" value="SGNH_hydro"/>
</dbReference>
<organism evidence="7">
    <name type="scientific">Knufia peltigerae</name>
    <dbReference type="NCBI Taxonomy" id="1002370"/>
    <lineage>
        <taxon>Eukaryota</taxon>
        <taxon>Fungi</taxon>
        <taxon>Dikarya</taxon>
        <taxon>Ascomycota</taxon>
        <taxon>Pezizomycotina</taxon>
        <taxon>Eurotiomycetes</taxon>
        <taxon>Chaetothyriomycetidae</taxon>
        <taxon>Chaetothyriales</taxon>
        <taxon>Trichomeriaceae</taxon>
        <taxon>Knufia</taxon>
    </lineage>
</organism>
<comment type="caution">
    <text evidence="7">The sequence shown here is derived from an EMBL/GenBank/DDBJ whole genome shotgun (WGS) entry which is preliminary data.</text>
</comment>
<dbReference type="GO" id="GO:0030170">
    <property type="term" value="F:pyridoxal phosphate binding"/>
    <property type="evidence" value="ECO:0007669"/>
    <property type="project" value="InterPro"/>
</dbReference>
<dbReference type="PANTHER" id="PTHR43488:SF2">
    <property type="entry name" value="GLUTAMATE-PYRUVATE AMINOTRANSFERASE ALAA"/>
    <property type="match status" value="1"/>
</dbReference>
<dbReference type="Pfam" id="PF13472">
    <property type="entry name" value="Lipase_GDSL_2"/>
    <property type="match status" value="1"/>
</dbReference>
<evidence type="ECO:0008006" key="8">
    <source>
        <dbReference type="Google" id="ProtNLM"/>
    </source>
</evidence>
<dbReference type="InterPro" id="IPR036514">
    <property type="entry name" value="SGNH_hydro_sf"/>
</dbReference>
<reference evidence="7" key="1">
    <citation type="submission" date="2022-10" db="EMBL/GenBank/DDBJ databases">
        <title>Culturing micro-colonial fungi from biological soil crusts in the Mojave desert and describing Neophaeococcomyces mojavensis, and introducing the new genera and species Taxawa tesnikishii.</title>
        <authorList>
            <person name="Kurbessoian T."/>
            <person name="Stajich J.E."/>
        </authorList>
    </citation>
    <scope>NUCLEOTIDE SEQUENCE</scope>
    <source>
        <strain evidence="7">TK_35</strain>
    </source>
</reference>
<evidence type="ECO:0000256" key="1">
    <source>
        <dbReference type="ARBA" id="ARBA00001933"/>
    </source>
</evidence>
<dbReference type="InterPro" id="IPR015424">
    <property type="entry name" value="PyrdxlP-dep_Trfase"/>
</dbReference>
<keyword evidence="4" id="KW-0663">Pyridoxal phosphate</keyword>
<accession>A0AA38XV82</accession>
<dbReference type="AlphaFoldDB" id="A0AA38XV82"/>
<proteinExistence type="predicted"/>
<dbReference type="CDD" id="cd02440">
    <property type="entry name" value="AdoMet_MTases"/>
    <property type="match status" value="1"/>
</dbReference>
<evidence type="ECO:0000256" key="4">
    <source>
        <dbReference type="ARBA" id="ARBA00022898"/>
    </source>
</evidence>
<keyword evidence="2" id="KW-0032">Aminotransferase</keyword>
<dbReference type="SUPFAM" id="SSF53335">
    <property type="entry name" value="S-adenosyl-L-methionine-dependent methyltransferases"/>
    <property type="match status" value="1"/>
</dbReference>
<dbReference type="InterPro" id="IPR004839">
    <property type="entry name" value="Aminotransferase_I/II_large"/>
</dbReference>
<evidence type="ECO:0000256" key="3">
    <source>
        <dbReference type="ARBA" id="ARBA00022679"/>
    </source>
</evidence>
<evidence type="ECO:0000256" key="2">
    <source>
        <dbReference type="ARBA" id="ARBA00022576"/>
    </source>
</evidence>
<dbReference type="Gene3D" id="3.40.640.10">
    <property type="entry name" value="Type I PLP-dependent aspartate aminotransferase-like (Major domain)"/>
    <property type="match status" value="1"/>
</dbReference>
<keyword evidence="3" id="KW-0808">Transferase</keyword>
<evidence type="ECO:0000313" key="7">
    <source>
        <dbReference type="EMBL" id="KAJ9624260.1"/>
    </source>
</evidence>
<dbReference type="Gene3D" id="3.40.50.1110">
    <property type="entry name" value="SGNH hydrolase"/>
    <property type="match status" value="1"/>
</dbReference>
<feature type="domain" description="Aminotransferase class I/classII large" evidence="5">
    <location>
        <begin position="39"/>
        <end position="390"/>
    </location>
</feature>
<dbReference type="InterPro" id="IPR029063">
    <property type="entry name" value="SAM-dependent_MTases_sf"/>
</dbReference>
<dbReference type="EMBL" id="JAPDRN010000096">
    <property type="protein sequence ID" value="KAJ9624260.1"/>
    <property type="molecule type" value="Genomic_DNA"/>
</dbReference>
<dbReference type="Gene3D" id="3.90.1150.10">
    <property type="entry name" value="Aspartate Aminotransferase, domain 1"/>
    <property type="match status" value="1"/>
</dbReference>
<dbReference type="InterPro" id="IPR051926">
    <property type="entry name" value="Ala_Aminotransferase"/>
</dbReference>
<dbReference type="SUPFAM" id="SSF52266">
    <property type="entry name" value="SGNH hydrolase"/>
    <property type="match status" value="1"/>
</dbReference>
<gene>
    <name evidence="7" type="ORF">H2204_010967</name>
</gene>
<protein>
    <recommendedName>
        <fullName evidence="8">Aminotransferase</fullName>
    </recommendedName>
</protein>
<dbReference type="Pfam" id="PF13489">
    <property type="entry name" value="Methyltransf_23"/>
    <property type="match status" value="1"/>
</dbReference>
<dbReference type="SUPFAM" id="SSF53383">
    <property type="entry name" value="PLP-dependent transferases"/>
    <property type="match status" value="1"/>
</dbReference>
<dbReference type="Pfam" id="PF00155">
    <property type="entry name" value="Aminotran_1_2"/>
    <property type="match status" value="1"/>
</dbReference>
<dbReference type="InterPro" id="IPR015422">
    <property type="entry name" value="PyrdxlP-dep_Trfase_small"/>
</dbReference>